<feature type="transmembrane region" description="Helical" evidence="7">
    <location>
        <begin position="194"/>
        <end position="211"/>
    </location>
</feature>
<evidence type="ECO:0000313" key="9">
    <source>
        <dbReference type="Proteomes" id="UP001597497"/>
    </source>
</evidence>
<keyword evidence="5 7" id="KW-1133">Transmembrane helix</keyword>
<feature type="transmembrane region" description="Helical" evidence="7">
    <location>
        <begin position="217"/>
        <end position="237"/>
    </location>
</feature>
<organism evidence="8 9">
    <name type="scientific">Marinicrinis sediminis</name>
    <dbReference type="NCBI Taxonomy" id="1652465"/>
    <lineage>
        <taxon>Bacteria</taxon>
        <taxon>Bacillati</taxon>
        <taxon>Bacillota</taxon>
        <taxon>Bacilli</taxon>
        <taxon>Bacillales</taxon>
        <taxon>Paenibacillaceae</taxon>
    </lineage>
</organism>
<keyword evidence="2" id="KW-1003">Cell membrane</keyword>
<dbReference type="RefSeq" id="WP_379931117.1">
    <property type="nucleotide sequence ID" value="NZ_JBHUMM010000044.1"/>
</dbReference>
<feature type="transmembrane region" description="Helical" evidence="7">
    <location>
        <begin position="45"/>
        <end position="67"/>
    </location>
</feature>
<dbReference type="InterPro" id="IPR001640">
    <property type="entry name" value="Lgt"/>
</dbReference>
<gene>
    <name evidence="8" type="ORF">ACFSUC_18190</name>
</gene>
<reference evidence="9" key="1">
    <citation type="journal article" date="2019" name="Int. J. Syst. Evol. Microbiol.">
        <title>The Global Catalogue of Microorganisms (GCM) 10K type strain sequencing project: providing services to taxonomists for standard genome sequencing and annotation.</title>
        <authorList>
            <consortium name="The Broad Institute Genomics Platform"/>
            <consortium name="The Broad Institute Genome Sequencing Center for Infectious Disease"/>
            <person name="Wu L."/>
            <person name="Ma J."/>
        </authorList>
    </citation>
    <scope>NUCLEOTIDE SEQUENCE [LARGE SCALE GENOMIC DNA]</scope>
    <source>
        <strain evidence="9">KCTC 33676</strain>
    </source>
</reference>
<evidence type="ECO:0000256" key="4">
    <source>
        <dbReference type="ARBA" id="ARBA00022692"/>
    </source>
</evidence>
<evidence type="ECO:0000256" key="7">
    <source>
        <dbReference type="SAM" id="Phobius"/>
    </source>
</evidence>
<evidence type="ECO:0000313" key="8">
    <source>
        <dbReference type="EMBL" id="MFD2673482.1"/>
    </source>
</evidence>
<keyword evidence="9" id="KW-1185">Reference proteome</keyword>
<keyword evidence="4 7" id="KW-0812">Transmembrane</keyword>
<evidence type="ECO:0000256" key="3">
    <source>
        <dbReference type="ARBA" id="ARBA00022679"/>
    </source>
</evidence>
<evidence type="ECO:0000256" key="1">
    <source>
        <dbReference type="ARBA" id="ARBA00007150"/>
    </source>
</evidence>
<dbReference type="EC" id="2.5.1.145" evidence="8"/>
<dbReference type="Pfam" id="PF01790">
    <property type="entry name" value="LGT"/>
    <property type="match status" value="1"/>
</dbReference>
<feature type="transmembrane region" description="Helical" evidence="7">
    <location>
        <begin position="116"/>
        <end position="137"/>
    </location>
</feature>
<proteinExistence type="inferred from homology"/>
<keyword evidence="3 8" id="KW-0808">Transferase</keyword>
<evidence type="ECO:0000256" key="5">
    <source>
        <dbReference type="ARBA" id="ARBA00022989"/>
    </source>
</evidence>
<name>A0ABW5RHD1_9BACL</name>
<keyword evidence="6 7" id="KW-0472">Membrane</keyword>
<dbReference type="GO" id="GO:0008961">
    <property type="term" value="F:phosphatidylglycerol-prolipoprotein diacylglyceryl transferase activity"/>
    <property type="evidence" value="ECO:0007669"/>
    <property type="project" value="UniProtKB-EC"/>
</dbReference>
<evidence type="ECO:0000256" key="2">
    <source>
        <dbReference type="ARBA" id="ARBA00022475"/>
    </source>
</evidence>
<comment type="similarity">
    <text evidence="1">Belongs to the Lgt family.</text>
</comment>
<accession>A0ABW5RHD1</accession>
<feature type="transmembrane region" description="Helical" evidence="7">
    <location>
        <begin position="14"/>
        <end position="33"/>
    </location>
</feature>
<sequence>MEFPVYISLGFARMHPHLLFETLAYFIGFRLYMKLRPKNQLSSAQGLWIVIGAISGAALGSKLLYWLENPGLTSHHLLDPVYLMEGKTIVGGLLGGLIGVELMKKKLNYSRSTGDAMVLPLIVGMSIGRIGCFLSGVTDRTYGNPTSFPTGMDLGDGILRHPTSLYEIVFLLSLGLFLSLTSRYQPFQYEGARFQWFMLGYLSYRLLIDFIKPTFTAYGPFTSIQLAALLGIIYYLYLIQRSYLRERNEVHA</sequence>
<evidence type="ECO:0000256" key="6">
    <source>
        <dbReference type="ARBA" id="ARBA00023136"/>
    </source>
</evidence>
<protein>
    <submittedName>
        <fullName evidence="8">Prolipoprotein diacylglyceryl transferase</fullName>
        <ecNumber evidence="8">2.5.1.145</ecNumber>
    </submittedName>
</protein>
<feature type="transmembrane region" description="Helical" evidence="7">
    <location>
        <begin position="87"/>
        <end position="104"/>
    </location>
</feature>
<dbReference type="PANTHER" id="PTHR30589:SF0">
    <property type="entry name" value="PHOSPHATIDYLGLYCEROL--PROLIPOPROTEIN DIACYLGLYCERYL TRANSFERASE"/>
    <property type="match status" value="1"/>
</dbReference>
<dbReference type="PANTHER" id="PTHR30589">
    <property type="entry name" value="PROLIPOPROTEIN DIACYLGLYCERYL TRANSFERASE"/>
    <property type="match status" value="1"/>
</dbReference>
<feature type="transmembrane region" description="Helical" evidence="7">
    <location>
        <begin position="164"/>
        <end position="182"/>
    </location>
</feature>
<dbReference type="Proteomes" id="UP001597497">
    <property type="component" value="Unassembled WGS sequence"/>
</dbReference>
<dbReference type="EMBL" id="JBHUMM010000044">
    <property type="protein sequence ID" value="MFD2673482.1"/>
    <property type="molecule type" value="Genomic_DNA"/>
</dbReference>
<comment type="caution">
    <text evidence="8">The sequence shown here is derived from an EMBL/GenBank/DDBJ whole genome shotgun (WGS) entry which is preliminary data.</text>
</comment>